<name>A0A3M8CTL5_9BACL</name>
<dbReference type="GO" id="GO:0015833">
    <property type="term" value="P:peptide transport"/>
    <property type="evidence" value="ECO:0007669"/>
    <property type="project" value="TreeGrafter"/>
</dbReference>
<protein>
    <recommendedName>
        <fullName evidence="4">Solute-binding protein family 5 domain-containing protein</fullName>
    </recommendedName>
</protein>
<dbReference type="EMBL" id="RHHU01000021">
    <property type="protein sequence ID" value="RNB79146.1"/>
    <property type="molecule type" value="Genomic_DNA"/>
</dbReference>
<dbReference type="PANTHER" id="PTHR30290">
    <property type="entry name" value="PERIPLASMIC BINDING COMPONENT OF ABC TRANSPORTER"/>
    <property type="match status" value="1"/>
</dbReference>
<evidence type="ECO:0000313" key="6">
    <source>
        <dbReference type="Proteomes" id="UP000269573"/>
    </source>
</evidence>
<evidence type="ECO:0000256" key="1">
    <source>
        <dbReference type="ARBA" id="ARBA00005695"/>
    </source>
</evidence>
<dbReference type="PIRSF" id="PIRSF002741">
    <property type="entry name" value="MppA"/>
    <property type="match status" value="1"/>
</dbReference>
<dbReference type="InterPro" id="IPR039424">
    <property type="entry name" value="SBP_5"/>
</dbReference>
<keyword evidence="6" id="KW-1185">Reference proteome</keyword>
<dbReference type="AlphaFoldDB" id="A0A3M8CTL5"/>
<dbReference type="InterPro" id="IPR000914">
    <property type="entry name" value="SBP_5_dom"/>
</dbReference>
<evidence type="ECO:0000256" key="3">
    <source>
        <dbReference type="ARBA" id="ARBA00022729"/>
    </source>
</evidence>
<evidence type="ECO:0000313" key="5">
    <source>
        <dbReference type="EMBL" id="RNB79146.1"/>
    </source>
</evidence>
<reference evidence="5 6" key="1">
    <citation type="submission" date="2018-10" db="EMBL/GenBank/DDBJ databases">
        <title>Phylogenomics of Brevibacillus.</title>
        <authorList>
            <person name="Dunlap C."/>
        </authorList>
    </citation>
    <scope>NUCLEOTIDE SEQUENCE [LARGE SCALE GENOMIC DNA]</scope>
    <source>
        <strain evidence="5 6">JCM 15774</strain>
    </source>
</reference>
<dbReference type="Gene3D" id="3.90.76.10">
    <property type="entry name" value="Dipeptide-binding Protein, Domain 1"/>
    <property type="match status" value="1"/>
</dbReference>
<comment type="similarity">
    <text evidence="1">Belongs to the bacterial solute-binding protein 5 family.</text>
</comment>
<accession>A0A3M8CTL5</accession>
<dbReference type="Pfam" id="PF00496">
    <property type="entry name" value="SBP_bac_5"/>
    <property type="match status" value="1"/>
</dbReference>
<keyword evidence="2" id="KW-0813">Transport</keyword>
<organism evidence="5 6">
    <name type="scientific">Brevibacillus nitrificans</name>
    <dbReference type="NCBI Taxonomy" id="651560"/>
    <lineage>
        <taxon>Bacteria</taxon>
        <taxon>Bacillati</taxon>
        <taxon>Bacillota</taxon>
        <taxon>Bacilli</taxon>
        <taxon>Bacillales</taxon>
        <taxon>Paenibacillaceae</taxon>
        <taxon>Brevibacillus</taxon>
    </lineage>
</organism>
<dbReference type="GO" id="GO:1904680">
    <property type="term" value="F:peptide transmembrane transporter activity"/>
    <property type="evidence" value="ECO:0007669"/>
    <property type="project" value="TreeGrafter"/>
</dbReference>
<dbReference type="SUPFAM" id="SSF53850">
    <property type="entry name" value="Periplasmic binding protein-like II"/>
    <property type="match status" value="1"/>
</dbReference>
<evidence type="ECO:0000259" key="4">
    <source>
        <dbReference type="Pfam" id="PF00496"/>
    </source>
</evidence>
<dbReference type="PANTHER" id="PTHR30290:SF9">
    <property type="entry name" value="OLIGOPEPTIDE-BINDING PROTEIN APPA"/>
    <property type="match status" value="1"/>
</dbReference>
<feature type="domain" description="Solute-binding protein family 5" evidence="4">
    <location>
        <begin position="83"/>
        <end position="438"/>
    </location>
</feature>
<proteinExistence type="inferred from homology"/>
<dbReference type="InterPro" id="IPR030678">
    <property type="entry name" value="Peptide/Ni-bd"/>
</dbReference>
<dbReference type="GO" id="GO:0042597">
    <property type="term" value="C:periplasmic space"/>
    <property type="evidence" value="ECO:0007669"/>
    <property type="project" value="UniProtKB-ARBA"/>
</dbReference>
<dbReference type="RefSeq" id="WP_122926702.1">
    <property type="nucleotide sequence ID" value="NZ_RHHU01000021.1"/>
</dbReference>
<evidence type="ECO:0000256" key="2">
    <source>
        <dbReference type="ARBA" id="ARBA00022448"/>
    </source>
</evidence>
<keyword evidence="3" id="KW-0732">Signal</keyword>
<dbReference type="Proteomes" id="UP000269573">
    <property type="component" value="Unassembled WGS sequence"/>
</dbReference>
<sequence length="519" mass="57287">MSWNPSLRVIGIMWIVLSLLVSACGSTPETNEGKASGGGGKDFTVAVSGDPVGLDPQNTTDTISALINYQIYDRLVTFNEKMEIVPQLAKSWTVTEDGKTWTFELNSGINFTDGTPFNAEAVKISFERVANKDKKLSQYTLVGSFIDTITTEGETKVIFHLKEPQGAFLGNLASSSSGIISPKSIKENEQGISKNPVGTGPFELKEWTTGDAVTLKANPQYWAGEPKVKSVIFKNVPENSAQVIMLETGEVDLIGSLPLAELKRLKEEGKIVVHSIKANRIAYVGFNTTKEPFNQVKVRQAINYAIDKDTMVNKLYEGRVNKATSAISETTIGYSNVGSYPFDMPKAKQMLQEAGIVPENVPPLRLIFAANVTQDLPAAEFVQNSLQQLGFKVELQKLELGTYLQTLKNPSKYDLFMRGALATTGDADPLFRDALLSTSVTNYAHYNNAEVDKLILAGQTQVNQAERMKIYESVLKQVKEDAPWIFLHNDMVHPGYAKNVEGITFLPTYMYDLRQVDKK</sequence>
<dbReference type="GO" id="GO:0043190">
    <property type="term" value="C:ATP-binding cassette (ABC) transporter complex"/>
    <property type="evidence" value="ECO:0007669"/>
    <property type="project" value="InterPro"/>
</dbReference>
<comment type="caution">
    <text evidence="5">The sequence shown here is derived from an EMBL/GenBank/DDBJ whole genome shotgun (WGS) entry which is preliminary data.</text>
</comment>
<dbReference type="Gene3D" id="3.10.105.10">
    <property type="entry name" value="Dipeptide-binding Protein, Domain 3"/>
    <property type="match status" value="1"/>
</dbReference>
<dbReference type="Gene3D" id="3.40.190.10">
    <property type="entry name" value="Periplasmic binding protein-like II"/>
    <property type="match status" value="1"/>
</dbReference>
<gene>
    <name evidence="5" type="ORF">EDM59_28290</name>
</gene>